<accession>A0A0E9TIY1</accession>
<sequence length="84" mass="9318">MSLEPVCKALRDYLKVHTEQSNGMPVPQIAKVSGSQPRSRGPTVYAGFHSNHNCNPTIFNFSQLGAFSDFTGIIYPLKTTLYQI</sequence>
<protein>
    <submittedName>
        <fullName evidence="1">Uncharacterized protein</fullName>
    </submittedName>
</protein>
<name>A0A0E9TIY1_ANGAN</name>
<reference evidence="1" key="1">
    <citation type="submission" date="2014-11" db="EMBL/GenBank/DDBJ databases">
        <authorList>
            <person name="Amaro Gonzalez C."/>
        </authorList>
    </citation>
    <scope>NUCLEOTIDE SEQUENCE</scope>
</reference>
<dbReference type="AlphaFoldDB" id="A0A0E9TIY1"/>
<reference evidence="1" key="2">
    <citation type="journal article" date="2015" name="Fish Shellfish Immunol.">
        <title>Early steps in the European eel (Anguilla anguilla)-Vibrio vulnificus interaction in the gills: Role of the RtxA13 toxin.</title>
        <authorList>
            <person name="Callol A."/>
            <person name="Pajuelo D."/>
            <person name="Ebbesson L."/>
            <person name="Teles M."/>
            <person name="MacKenzie S."/>
            <person name="Amaro C."/>
        </authorList>
    </citation>
    <scope>NUCLEOTIDE SEQUENCE</scope>
</reference>
<organism evidence="1">
    <name type="scientific">Anguilla anguilla</name>
    <name type="common">European freshwater eel</name>
    <name type="synonym">Muraena anguilla</name>
    <dbReference type="NCBI Taxonomy" id="7936"/>
    <lineage>
        <taxon>Eukaryota</taxon>
        <taxon>Metazoa</taxon>
        <taxon>Chordata</taxon>
        <taxon>Craniata</taxon>
        <taxon>Vertebrata</taxon>
        <taxon>Euteleostomi</taxon>
        <taxon>Actinopterygii</taxon>
        <taxon>Neopterygii</taxon>
        <taxon>Teleostei</taxon>
        <taxon>Anguilliformes</taxon>
        <taxon>Anguillidae</taxon>
        <taxon>Anguilla</taxon>
    </lineage>
</organism>
<evidence type="ECO:0000313" key="1">
    <source>
        <dbReference type="EMBL" id="JAH52835.1"/>
    </source>
</evidence>
<proteinExistence type="predicted"/>
<dbReference type="EMBL" id="GBXM01055742">
    <property type="protein sequence ID" value="JAH52835.1"/>
    <property type="molecule type" value="Transcribed_RNA"/>
</dbReference>